<keyword evidence="2" id="KW-1185">Reference proteome</keyword>
<evidence type="ECO:0000313" key="2">
    <source>
        <dbReference type="Proteomes" id="UP001153334"/>
    </source>
</evidence>
<reference evidence="1" key="1">
    <citation type="submission" date="2022-11" db="EMBL/GenBank/DDBJ databases">
        <title>Genome Sequence of Nemania bipapillata.</title>
        <authorList>
            <person name="Buettner E."/>
        </authorList>
    </citation>
    <scope>NUCLEOTIDE SEQUENCE</scope>
    <source>
        <strain evidence="1">CP14</strain>
    </source>
</reference>
<proteinExistence type="predicted"/>
<dbReference type="Proteomes" id="UP001153334">
    <property type="component" value="Unassembled WGS sequence"/>
</dbReference>
<name>A0ACC2IIM6_9PEZI</name>
<protein>
    <submittedName>
        <fullName evidence="1">Uncharacterized protein</fullName>
    </submittedName>
</protein>
<dbReference type="EMBL" id="JAPESX010001348">
    <property type="protein sequence ID" value="KAJ8115012.1"/>
    <property type="molecule type" value="Genomic_DNA"/>
</dbReference>
<comment type="caution">
    <text evidence="1">The sequence shown here is derived from an EMBL/GenBank/DDBJ whole genome shotgun (WGS) entry which is preliminary data.</text>
</comment>
<gene>
    <name evidence="1" type="ORF">ONZ43_g4767</name>
</gene>
<accession>A0ACC2IIM6</accession>
<evidence type="ECO:0000313" key="1">
    <source>
        <dbReference type="EMBL" id="KAJ8115012.1"/>
    </source>
</evidence>
<sequence length="245" mass="27747">MDEDERWDQLAQPALDTPDGVEANFMNPPNMNALADGLLIAAVTITSLAVLVRIHSWVFVMKHLRDRLEAVLVIIGFGSYVGFAYCLLHISRFEIGWWVHKWDVTLGDTIGFTYWVYIAGLLYNSGIAPVKVAILVEWMRIFSPRSHNAFFWLCHIGLWLNVVYYIVAIIVESLQCTPREHIWDPTVKGTCLDARALEVITSINVVSDVIMLAAPQFVIWQLKLSTWNRVGLVLICVIGLFIEAC</sequence>
<organism evidence="1 2">
    <name type="scientific">Nemania bipapillata</name>
    <dbReference type="NCBI Taxonomy" id="110536"/>
    <lineage>
        <taxon>Eukaryota</taxon>
        <taxon>Fungi</taxon>
        <taxon>Dikarya</taxon>
        <taxon>Ascomycota</taxon>
        <taxon>Pezizomycotina</taxon>
        <taxon>Sordariomycetes</taxon>
        <taxon>Xylariomycetidae</taxon>
        <taxon>Xylariales</taxon>
        <taxon>Xylariaceae</taxon>
        <taxon>Nemania</taxon>
    </lineage>
</organism>